<dbReference type="InterPro" id="IPR011992">
    <property type="entry name" value="EF-hand-dom_pair"/>
</dbReference>
<proteinExistence type="predicted"/>
<protein>
    <submittedName>
        <fullName evidence="4">Sarcoplasmic calcium-binding protein-like</fullName>
    </submittedName>
</protein>
<dbReference type="GeneID" id="106171601"/>
<dbReference type="Proteomes" id="UP000085678">
    <property type="component" value="Unplaced"/>
</dbReference>
<dbReference type="Pfam" id="PF13499">
    <property type="entry name" value="EF-hand_7"/>
    <property type="match status" value="1"/>
</dbReference>
<name>A0A1S3JBC1_LINAN</name>
<feature type="domain" description="EF-hand" evidence="2">
    <location>
        <begin position="187"/>
        <end position="222"/>
    </location>
</feature>
<evidence type="ECO:0000259" key="2">
    <source>
        <dbReference type="PROSITE" id="PS50222"/>
    </source>
</evidence>
<evidence type="ECO:0000313" key="3">
    <source>
        <dbReference type="Proteomes" id="UP000085678"/>
    </source>
</evidence>
<dbReference type="Pfam" id="PF13833">
    <property type="entry name" value="EF-hand_8"/>
    <property type="match status" value="1"/>
</dbReference>
<gene>
    <name evidence="4" type="primary">LOC106171601</name>
</gene>
<dbReference type="KEGG" id="lak:106171601"/>
<dbReference type="InParanoid" id="A0A1S3JBC1"/>
<dbReference type="STRING" id="7574.A0A1S3JBC1"/>
<evidence type="ECO:0000313" key="4">
    <source>
        <dbReference type="RefSeq" id="XP_013407486.1"/>
    </source>
</evidence>
<dbReference type="PROSITE" id="PS50222">
    <property type="entry name" value="EF_HAND_2"/>
    <property type="match status" value="2"/>
</dbReference>
<dbReference type="RefSeq" id="XP_013407486.1">
    <property type="nucleotide sequence ID" value="XM_013552032.1"/>
</dbReference>
<sequence length="237" mass="26914">MSKVVLVSPHSCSITQGITDTAMAGVARILSKYFPKGMRYRSFTQKAVNLKKTPQDYPALTGSEHWRRKIRTLFRARDIDGDGYLTKKDYEMNVHRVSSYMNLNENQAKDLMKWKMFVWETLSRSTEASADFHLPEDDFVSNMLAAYPIIVETIVDVASCDFDTVDVDGDGFISPQEHKACFYGFGIPLKHSTDVFKVLDTDSDGKISREDFVQGFVDFFLSEDENSPHACFFGPLI</sequence>
<dbReference type="GO" id="GO:0005509">
    <property type="term" value="F:calcium ion binding"/>
    <property type="evidence" value="ECO:0007669"/>
    <property type="project" value="InterPro"/>
</dbReference>
<reference evidence="4" key="1">
    <citation type="submission" date="2025-08" db="UniProtKB">
        <authorList>
            <consortium name="RefSeq"/>
        </authorList>
    </citation>
    <scope>IDENTIFICATION</scope>
    <source>
        <tissue evidence="4">Gonads</tissue>
    </source>
</reference>
<dbReference type="Gene3D" id="1.10.238.10">
    <property type="entry name" value="EF-hand"/>
    <property type="match status" value="1"/>
</dbReference>
<keyword evidence="3" id="KW-1185">Reference proteome</keyword>
<dbReference type="InterPro" id="IPR018247">
    <property type="entry name" value="EF_Hand_1_Ca_BS"/>
</dbReference>
<dbReference type="PROSITE" id="PS00018">
    <property type="entry name" value="EF_HAND_1"/>
    <property type="match status" value="2"/>
</dbReference>
<dbReference type="SMART" id="SM00054">
    <property type="entry name" value="EFh"/>
    <property type="match status" value="3"/>
</dbReference>
<organism evidence="3 4">
    <name type="scientific">Lingula anatina</name>
    <name type="common">Brachiopod</name>
    <name type="synonym">Lingula unguis</name>
    <dbReference type="NCBI Taxonomy" id="7574"/>
    <lineage>
        <taxon>Eukaryota</taxon>
        <taxon>Metazoa</taxon>
        <taxon>Spiralia</taxon>
        <taxon>Lophotrochozoa</taxon>
        <taxon>Brachiopoda</taxon>
        <taxon>Linguliformea</taxon>
        <taxon>Lingulata</taxon>
        <taxon>Lingulida</taxon>
        <taxon>Linguloidea</taxon>
        <taxon>Lingulidae</taxon>
        <taxon>Lingula</taxon>
    </lineage>
</organism>
<dbReference type="CDD" id="cd00051">
    <property type="entry name" value="EFh"/>
    <property type="match status" value="1"/>
</dbReference>
<dbReference type="SUPFAM" id="SSF47473">
    <property type="entry name" value="EF-hand"/>
    <property type="match status" value="1"/>
</dbReference>
<accession>A0A1S3JBC1</accession>
<dbReference type="InterPro" id="IPR002048">
    <property type="entry name" value="EF_hand_dom"/>
</dbReference>
<dbReference type="OrthoDB" id="427950at2759"/>
<evidence type="ECO:0000256" key="1">
    <source>
        <dbReference type="ARBA" id="ARBA00022837"/>
    </source>
</evidence>
<keyword evidence="1" id="KW-0106">Calcium</keyword>
<dbReference type="AlphaFoldDB" id="A0A1S3JBC1"/>
<feature type="domain" description="EF-hand" evidence="2">
    <location>
        <begin position="65"/>
        <end position="100"/>
    </location>
</feature>